<organism evidence="1 2">
    <name type="scientific">Mycobacteroides salmoniphilum</name>
    <dbReference type="NCBI Taxonomy" id="404941"/>
    <lineage>
        <taxon>Bacteria</taxon>
        <taxon>Bacillati</taxon>
        <taxon>Actinomycetota</taxon>
        <taxon>Actinomycetes</taxon>
        <taxon>Mycobacteriales</taxon>
        <taxon>Mycobacteriaceae</taxon>
        <taxon>Mycobacteroides</taxon>
    </lineage>
</organism>
<name>A0A4V3I1K4_9MYCO</name>
<dbReference type="Proteomes" id="UP000294604">
    <property type="component" value="Unassembled WGS sequence"/>
</dbReference>
<comment type="caution">
    <text evidence="1">The sequence shown here is derived from an EMBL/GenBank/DDBJ whole genome shotgun (WGS) entry which is preliminary data.</text>
</comment>
<accession>A0A4V3I1K4</accession>
<proteinExistence type="predicted"/>
<dbReference type="EMBL" id="PECL01000003">
    <property type="protein sequence ID" value="TEA09104.1"/>
    <property type="molecule type" value="Genomic_DNA"/>
</dbReference>
<evidence type="ECO:0000313" key="1">
    <source>
        <dbReference type="EMBL" id="TEA09104.1"/>
    </source>
</evidence>
<sequence>MNDTASDLKTGELSETGYGIADAIELWLESHLGLHSPSRIARGVGCSTSDARAVLEWMERHIYVDAAGNGYWRKYQTRFR</sequence>
<protein>
    <submittedName>
        <fullName evidence="1">Uncharacterized protein</fullName>
    </submittedName>
</protein>
<dbReference type="AlphaFoldDB" id="A0A4V3I1K4"/>
<reference evidence="1 2" key="1">
    <citation type="journal article" date="2019" name="Sci. Rep.">
        <title>Extended insight into the Mycobacterium chelonae-abscessus complex through whole genome sequencing of Mycobacterium salmoniphilum outbreak and Mycobacterium salmoniphilum-like strains.</title>
        <authorList>
            <person name="Behra P.R.K."/>
            <person name="Das S."/>
            <person name="Pettersson B.M.F."/>
            <person name="Shirreff L."/>
            <person name="DuCote T."/>
            <person name="Jacobsson K.G."/>
            <person name="Ennis D.G."/>
            <person name="Kirsebom L.A."/>
        </authorList>
    </citation>
    <scope>NUCLEOTIDE SEQUENCE [LARGE SCALE GENOMIC DNA]</scope>
    <source>
        <strain evidence="1 2">CCUG 60884</strain>
    </source>
</reference>
<evidence type="ECO:0000313" key="2">
    <source>
        <dbReference type="Proteomes" id="UP000294604"/>
    </source>
</evidence>
<gene>
    <name evidence="1" type="ORF">CCUG60884_00273</name>
</gene>